<comment type="catalytic activity">
    <reaction evidence="1 7">
        <text>6-phospho-D-glucono-1,5-lactone + H2O = 6-phospho-D-gluconate + H(+)</text>
        <dbReference type="Rhea" id="RHEA:12556"/>
        <dbReference type="ChEBI" id="CHEBI:15377"/>
        <dbReference type="ChEBI" id="CHEBI:15378"/>
        <dbReference type="ChEBI" id="CHEBI:57955"/>
        <dbReference type="ChEBI" id="CHEBI:58759"/>
        <dbReference type="EC" id="3.1.1.31"/>
    </reaction>
</comment>
<keyword evidence="7 9" id="KW-0378">Hydrolase</keyword>
<dbReference type="InterPro" id="IPR037171">
    <property type="entry name" value="NagB/RpiA_transferase-like"/>
</dbReference>
<evidence type="ECO:0000256" key="3">
    <source>
        <dbReference type="ARBA" id="ARBA00004961"/>
    </source>
</evidence>
<evidence type="ECO:0000313" key="9">
    <source>
        <dbReference type="EMBL" id="BBF80738.1"/>
    </source>
</evidence>
<feature type="domain" description="Glucosamine/galactosamine-6-phosphate isomerase" evidence="8">
    <location>
        <begin position="15"/>
        <end position="230"/>
    </location>
</feature>
<dbReference type="GO" id="GO:0017057">
    <property type="term" value="F:6-phosphogluconolactonase activity"/>
    <property type="evidence" value="ECO:0007669"/>
    <property type="project" value="UniProtKB-UniRule"/>
</dbReference>
<comment type="function">
    <text evidence="2 7">Hydrolysis of 6-phosphogluconolactone to 6-phosphogluconate.</text>
</comment>
<comment type="pathway">
    <text evidence="3 7">Carbohydrate degradation; pentose phosphate pathway; D-ribulose 5-phosphate from D-glucose 6-phosphate (oxidative stage): step 2/3.</text>
</comment>
<gene>
    <name evidence="7" type="primary">pgl</name>
    <name evidence="9" type="ORF">EM6_1323</name>
</gene>
<evidence type="ECO:0000313" key="10">
    <source>
        <dbReference type="Proteomes" id="UP000278756"/>
    </source>
</evidence>
<dbReference type="RefSeq" id="WP_126421271.1">
    <property type="nucleotide sequence ID" value="NZ_AP018827.1"/>
</dbReference>
<dbReference type="Proteomes" id="UP000278756">
    <property type="component" value="Chromosome 1"/>
</dbReference>
<dbReference type="PANTHER" id="PTHR11054:SF0">
    <property type="entry name" value="6-PHOSPHOGLUCONOLACTONASE"/>
    <property type="match status" value="1"/>
</dbReference>
<evidence type="ECO:0000256" key="1">
    <source>
        <dbReference type="ARBA" id="ARBA00000832"/>
    </source>
</evidence>
<reference evidence="10" key="2">
    <citation type="journal article" date="2017" name="Plant Physiol. Biochem.">
        <title>Differential oxidative and antioxidative response of duckweed Lemna minor toward plant growth promoting/inhibiting bacteria.</title>
        <authorList>
            <person name="Ishizawa H."/>
            <person name="Kuroda M."/>
            <person name="Morikawa M."/>
            <person name="Ike M."/>
        </authorList>
    </citation>
    <scope>NUCLEOTIDE SEQUENCE [LARGE SCALE GENOMIC DNA]</scope>
    <source>
        <strain evidence="10">M6</strain>
    </source>
</reference>
<dbReference type="PANTHER" id="PTHR11054">
    <property type="entry name" value="6-PHOSPHOGLUCONOLACTONASE"/>
    <property type="match status" value="1"/>
</dbReference>
<proteinExistence type="inferred from homology"/>
<evidence type="ECO:0000256" key="5">
    <source>
        <dbReference type="ARBA" id="ARBA00013198"/>
    </source>
</evidence>
<dbReference type="Pfam" id="PF01182">
    <property type="entry name" value="Glucosamine_iso"/>
    <property type="match status" value="1"/>
</dbReference>
<dbReference type="InterPro" id="IPR039104">
    <property type="entry name" value="6PGL"/>
</dbReference>
<protein>
    <recommendedName>
        <fullName evidence="6 7">6-phosphogluconolactonase</fullName>
        <shortName evidence="7">6PGL</shortName>
        <ecNumber evidence="5 7">3.1.1.31</ecNumber>
    </recommendedName>
</protein>
<dbReference type="EC" id="3.1.1.31" evidence="5 7"/>
<evidence type="ECO:0000259" key="8">
    <source>
        <dbReference type="Pfam" id="PF01182"/>
    </source>
</evidence>
<comment type="similarity">
    <text evidence="4 7">Belongs to the glucosamine/galactosamine-6-phosphate isomerase family. 6-phosphogluconolactonase subfamily.</text>
</comment>
<dbReference type="GO" id="GO:0006098">
    <property type="term" value="P:pentose-phosphate shunt"/>
    <property type="evidence" value="ECO:0007669"/>
    <property type="project" value="UniProtKB-UniPathway"/>
</dbReference>
<evidence type="ECO:0000256" key="2">
    <source>
        <dbReference type="ARBA" id="ARBA00002681"/>
    </source>
</evidence>
<evidence type="ECO:0000256" key="4">
    <source>
        <dbReference type="ARBA" id="ARBA00010662"/>
    </source>
</evidence>
<accession>A0A3G9G8S8</accession>
<organism evidence="9 10">
    <name type="scientific">Asticcacaulis excentricus</name>
    <dbReference type="NCBI Taxonomy" id="78587"/>
    <lineage>
        <taxon>Bacteria</taxon>
        <taxon>Pseudomonadati</taxon>
        <taxon>Pseudomonadota</taxon>
        <taxon>Alphaproteobacteria</taxon>
        <taxon>Caulobacterales</taxon>
        <taxon>Caulobacteraceae</taxon>
        <taxon>Asticcacaulis</taxon>
    </lineage>
</organism>
<dbReference type="InterPro" id="IPR006148">
    <property type="entry name" value="Glc/Gal-6P_isomerase"/>
</dbReference>
<dbReference type="CDD" id="cd01400">
    <property type="entry name" value="6PGL"/>
    <property type="match status" value="1"/>
</dbReference>
<evidence type="ECO:0000256" key="6">
    <source>
        <dbReference type="ARBA" id="ARBA00020337"/>
    </source>
</evidence>
<dbReference type="GO" id="GO:0005975">
    <property type="term" value="P:carbohydrate metabolic process"/>
    <property type="evidence" value="ECO:0007669"/>
    <property type="project" value="UniProtKB-UniRule"/>
</dbReference>
<name>A0A3G9G8S8_9CAUL</name>
<dbReference type="InterPro" id="IPR005900">
    <property type="entry name" value="6-phosphogluconolactonase_DevB"/>
</dbReference>
<dbReference type="NCBIfam" id="TIGR01198">
    <property type="entry name" value="pgl"/>
    <property type="match status" value="1"/>
</dbReference>
<dbReference type="EMBL" id="AP018827">
    <property type="protein sequence ID" value="BBF80738.1"/>
    <property type="molecule type" value="Genomic_DNA"/>
</dbReference>
<dbReference type="Gene3D" id="3.40.50.1360">
    <property type="match status" value="1"/>
</dbReference>
<dbReference type="OrthoDB" id="9810967at2"/>
<dbReference type="AlphaFoldDB" id="A0A3G9G8S8"/>
<evidence type="ECO:0000256" key="7">
    <source>
        <dbReference type="RuleBase" id="RU365095"/>
    </source>
</evidence>
<sequence length="243" mass="25789">MTEALGIHRLRSFDSAAEAETAVLAAIAESLSAAIAERGQALWIGAGGGTPKPVYQQLDTLDLPWDKVTLSQVDERFVPVDDAASNTKMMAEAAAPVIAKGMRFDTLIRDLSDAGLCAQQAEALLRGFNDGDAPEFDLTLLGMGPDKHYASIFPGHALNATVYDTDALVLPVVPASGGAEPRLPRITLTVKALNRSRRIVLYITGQEKRDALMAAIADPNPDTAPIGAFLAQCPVPVDIVWCP</sequence>
<dbReference type="SUPFAM" id="SSF100950">
    <property type="entry name" value="NagB/RpiA/CoA transferase-like"/>
    <property type="match status" value="1"/>
</dbReference>
<dbReference type="UniPathway" id="UPA00115">
    <property type="reaction ID" value="UER00409"/>
</dbReference>
<reference evidence="10" key="1">
    <citation type="journal article" date="2017" name="Biotechnol. Biofuels">
        <title>Evaluation of environmental bacterial communities as a factor affecting the growth of duckweed Lemna minor.</title>
        <authorList>
            <person name="Ishizawa H."/>
            <person name="Kuroda M."/>
            <person name="Morikawa M."/>
            <person name="Ike M."/>
        </authorList>
    </citation>
    <scope>NUCLEOTIDE SEQUENCE [LARGE SCALE GENOMIC DNA]</scope>
    <source>
        <strain evidence="10">M6</strain>
    </source>
</reference>